<keyword evidence="5 11" id="KW-0732">Signal</keyword>
<evidence type="ECO:0000256" key="11">
    <source>
        <dbReference type="RuleBase" id="RU367094"/>
    </source>
</evidence>
<keyword evidence="13" id="KW-1185">Reference proteome</keyword>
<proteinExistence type="inferred from homology"/>
<evidence type="ECO:0000256" key="10">
    <source>
        <dbReference type="ARBA" id="ARBA00034075"/>
    </source>
</evidence>
<dbReference type="PANTHER" id="PTHR38050:SF1">
    <property type="entry name" value="FERULOYL ESTERASE C"/>
    <property type="match status" value="1"/>
</dbReference>
<reference evidence="12" key="1">
    <citation type="submission" date="2021-07" db="EMBL/GenBank/DDBJ databases">
        <authorList>
            <person name="Durling M."/>
        </authorList>
    </citation>
    <scope>NUCLEOTIDE SEQUENCE</scope>
</reference>
<gene>
    <name evidence="12" type="ORF">HYALB_00012807</name>
</gene>
<dbReference type="Proteomes" id="UP000701801">
    <property type="component" value="Unassembled WGS sequence"/>
</dbReference>
<evidence type="ECO:0000256" key="5">
    <source>
        <dbReference type="ARBA" id="ARBA00022729"/>
    </source>
</evidence>
<keyword evidence="4 11" id="KW-0858">Xylan degradation</keyword>
<name>A0A9N9LZB7_9HELO</name>
<evidence type="ECO:0000256" key="4">
    <source>
        <dbReference type="ARBA" id="ARBA00022651"/>
    </source>
</evidence>
<evidence type="ECO:0000256" key="3">
    <source>
        <dbReference type="ARBA" id="ARBA00022525"/>
    </source>
</evidence>
<dbReference type="InterPro" id="IPR043595">
    <property type="entry name" value="FaeB/C/D"/>
</dbReference>
<accession>A0A9N9LZB7</accession>
<evidence type="ECO:0000256" key="2">
    <source>
        <dbReference type="ARBA" id="ARBA00010278"/>
    </source>
</evidence>
<evidence type="ECO:0000313" key="12">
    <source>
        <dbReference type="EMBL" id="CAG8981187.1"/>
    </source>
</evidence>
<evidence type="ECO:0000256" key="8">
    <source>
        <dbReference type="ARBA" id="ARBA00023326"/>
    </source>
</evidence>
<dbReference type="GO" id="GO:0005576">
    <property type="term" value="C:extracellular region"/>
    <property type="evidence" value="ECO:0007669"/>
    <property type="project" value="UniProtKB-SubCell"/>
</dbReference>
<dbReference type="OrthoDB" id="424610at2759"/>
<dbReference type="SUPFAM" id="SSF53474">
    <property type="entry name" value="alpha/beta-Hydrolases"/>
    <property type="match status" value="1"/>
</dbReference>
<evidence type="ECO:0000256" key="1">
    <source>
        <dbReference type="ARBA" id="ARBA00004613"/>
    </source>
</evidence>
<evidence type="ECO:0000256" key="7">
    <source>
        <dbReference type="ARBA" id="ARBA00023277"/>
    </source>
</evidence>
<comment type="similarity">
    <text evidence="2 11">Belongs to the faeC family.</text>
</comment>
<comment type="catalytic activity">
    <reaction evidence="10 11">
        <text>feruloyl-polysaccharide + H2O = ferulate + polysaccharide.</text>
        <dbReference type="EC" id="3.1.1.73"/>
    </reaction>
</comment>
<protein>
    <recommendedName>
        <fullName evidence="11">Feruloyl esterase C</fullName>
        <ecNumber evidence="11">3.1.1.73</ecNumber>
    </recommendedName>
    <alternativeName>
        <fullName evidence="11">Ferulic acid esterase C</fullName>
    </alternativeName>
</protein>
<keyword evidence="6 11" id="KW-0378">Hydrolase</keyword>
<evidence type="ECO:0000313" key="13">
    <source>
        <dbReference type="Proteomes" id="UP000701801"/>
    </source>
</evidence>
<comment type="caution">
    <text evidence="12">The sequence shown here is derived from an EMBL/GenBank/DDBJ whole genome shotgun (WGS) entry which is preliminary data.</text>
</comment>
<organism evidence="12 13">
    <name type="scientific">Hymenoscyphus albidus</name>
    <dbReference type="NCBI Taxonomy" id="595503"/>
    <lineage>
        <taxon>Eukaryota</taxon>
        <taxon>Fungi</taxon>
        <taxon>Dikarya</taxon>
        <taxon>Ascomycota</taxon>
        <taxon>Pezizomycotina</taxon>
        <taxon>Leotiomycetes</taxon>
        <taxon>Helotiales</taxon>
        <taxon>Helotiaceae</taxon>
        <taxon>Hymenoscyphus</taxon>
    </lineage>
</organism>
<dbReference type="EC" id="3.1.1.73" evidence="11"/>
<dbReference type="EMBL" id="CAJVRM010000454">
    <property type="protein sequence ID" value="CAG8981187.1"/>
    <property type="molecule type" value="Genomic_DNA"/>
</dbReference>
<evidence type="ECO:0000256" key="6">
    <source>
        <dbReference type="ARBA" id="ARBA00022801"/>
    </source>
</evidence>
<keyword evidence="7 11" id="KW-0119">Carbohydrate metabolism</keyword>
<comment type="subcellular location">
    <subcellularLocation>
        <location evidence="1 11">Secreted</location>
    </subcellularLocation>
</comment>
<dbReference type="GO" id="GO:0045493">
    <property type="term" value="P:xylan catabolic process"/>
    <property type="evidence" value="ECO:0007669"/>
    <property type="project" value="UniProtKB-UniRule"/>
</dbReference>
<feature type="chain" id="PRO_5040529295" description="Feruloyl esterase C" evidence="11">
    <location>
        <begin position="18"/>
        <end position="310"/>
    </location>
</feature>
<dbReference type="InterPro" id="IPR029058">
    <property type="entry name" value="AB_hydrolase_fold"/>
</dbReference>
<feature type="signal peptide" evidence="11">
    <location>
        <begin position="1"/>
        <end position="17"/>
    </location>
</feature>
<dbReference type="PANTHER" id="PTHR38050">
    <property type="match status" value="1"/>
</dbReference>
<keyword evidence="3 11" id="KW-0964">Secreted</keyword>
<dbReference type="GO" id="GO:0030600">
    <property type="term" value="F:feruloyl esterase activity"/>
    <property type="evidence" value="ECO:0007669"/>
    <property type="project" value="UniProtKB-UniRule"/>
</dbReference>
<dbReference type="AlphaFoldDB" id="A0A9N9LZB7"/>
<evidence type="ECO:0000256" key="9">
    <source>
        <dbReference type="ARBA" id="ARBA00025250"/>
    </source>
</evidence>
<dbReference type="Gene3D" id="3.40.50.1820">
    <property type="entry name" value="alpha/beta hydrolase"/>
    <property type="match status" value="1"/>
</dbReference>
<sequence length="310" mass="33258">MVSFTAIVGVLLTGANALSLHPTVDNIPRSTAISKPSAGCGKDPLLTSGVQTMTVDNKTRQYTLRIPLGYDSNKPYKLIFAFHGYTSSMTEVATGFWRTNISETTTERWAYFGLQDKAEESAIFIAPQGLVNDPLGAGWKNVGGEDIKFVDQMIATVGDGLCVDESKRFSTGYSYGGGMTYALSCARGDQFAAVAAYSGALLSGCENGTTPVPYLGIHGISDPVLPIETGKALRDDFVKKNGCRNTTAPEPAPGSLTHIITDYEGCKSGFPVRWIAFDGGHEQIPVDGGPNDSTKTWTPAEVWRFLNQFS</sequence>
<keyword evidence="8 11" id="KW-0624">Polysaccharide degradation</keyword>
<comment type="function">
    <text evidence="9 11">Involved in degradation of plant cell walls. Hydrolyzes the feruloyl-arabinose ester bond in arabinoxylans, and the feruloyl-galactose ester bond in pectin. Active against paranitrophenyl-acetate, methyl ferulate and wheat arabinoxylan.</text>
</comment>